<organism evidence="14 15">
    <name type="scientific">Salix dunnii</name>
    <dbReference type="NCBI Taxonomy" id="1413687"/>
    <lineage>
        <taxon>Eukaryota</taxon>
        <taxon>Viridiplantae</taxon>
        <taxon>Streptophyta</taxon>
        <taxon>Embryophyta</taxon>
        <taxon>Tracheophyta</taxon>
        <taxon>Spermatophyta</taxon>
        <taxon>Magnoliopsida</taxon>
        <taxon>eudicotyledons</taxon>
        <taxon>Gunneridae</taxon>
        <taxon>Pentapetalae</taxon>
        <taxon>rosids</taxon>
        <taxon>fabids</taxon>
        <taxon>Malpighiales</taxon>
        <taxon>Salicaceae</taxon>
        <taxon>Saliceae</taxon>
        <taxon>Salix</taxon>
    </lineage>
</organism>
<evidence type="ECO:0000256" key="11">
    <source>
        <dbReference type="SAM" id="SignalP"/>
    </source>
</evidence>
<evidence type="ECO:0000256" key="4">
    <source>
        <dbReference type="ARBA" id="ARBA00012483"/>
    </source>
</evidence>
<evidence type="ECO:0000256" key="2">
    <source>
        <dbReference type="ARBA" id="ARBA00004127"/>
    </source>
</evidence>
<dbReference type="EC" id="2.3.2.27" evidence="4"/>
<comment type="caution">
    <text evidence="14">The sequence shown here is derived from an EMBL/GenBank/DDBJ whole genome shotgun (WGS) entry which is preliminary data.</text>
</comment>
<dbReference type="Pfam" id="PF11145">
    <property type="entry name" value="DUF2921"/>
    <property type="match status" value="1"/>
</dbReference>
<evidence type="ECO:0000256" key="8">
    <source>
        <dbReference type="ARBA" id="ARBA00022989"/>
    </source>
</evidence>
<keyword evidence="6 10" id="KW-0812">Transmembrane</keyword>
<feature type="domain" description="SWEET-like" evidence="12">
    <location>
        <begin position="725"/>
        <end position="1014"/>
    </location>
</feature>
<feature type="signal peptide" evidence="11">
    <location>
        <begin position="1"/>
        <end position="26"/>
    </location>
</feature>
<feature type="transmembrane region" description="Helical" evidence="10">
    <location>
        <begin position="984"/>
        <end position="1006"/>
    </location>
</feature>
<dbReference type="PANTHER" id="PTHR33389">
    <property type="entry name" value="FAMILY PROTEIN, PUTATIVE (DUF2921)-RELATED"/>
    <property type="match status" value="1"/>
</dbReference>
<keyword evidence="15" id="KW-1185">Reference proteome</keyword>
<evidence type="ECO:0000259" key="13">
    <source>
        <dbReference type="Pfam" id="PF25333"/>
    </source>
</evidence>
<accession>A0A835NBN3</accession>
<dbReference type="GO" id="GO:0012505">
    <property type="term" value="C:endomembrane system"/>
    <property type="evidence" value="ECO:0007669"/>
    <property type="project" value="UniProtKB-SubCell"/>
</dbReference>
<feature type="domain" description="DUF2921" evidence="13">
    <location>
        <begin position="286"/>
        <end position="478"/>
    </location>
</feature>
<feature type="transmembrane region" description="Helical" evidence="10">
    <location>
        <begin position="812"/>
        <end position="835"/>
    </location>
</feature>
<evidence type="ECO:0000256" key="5">
    <source>
        <dbReference type="ARBA" id="ARBA00022679"/>
    </source>
</evidence>
<dbReference type="Proteomes" id="UP000657918">
    <property type="component" value="Unassembled WGS sequence"/>
</dbReference>
<gene>
    <name evidence="14" type="ORF">SADUNF_Sadunf01G0142200</name>
</gene>
<evidence type="ECO:0000256" key="1">
    <source>
        <dbReference type="ARBA" id="ARBA00000900"/>
    </source>
</evidence>
<comment type="catalytic activity">
    <reaction evidence="1">
        <text>S-ubiquitinyl-[E2 ubiquitin-conjugating enzyme]-L-cysteine + [acceptor protein]-L-lysine = [E2 ubiquitin-conjugating enzyme]-L-cysteine + N(6)-ubiquitinyl-[acceptor protein]-L-lysine.</text>
        <dbReference type="EC" id="2.3.2.27"/>
    </reaction>
</comment>
<dbReference type="InterPro" id="IPR057425">
    <property type="entry name" value="DUF2921_N"/>
</dbReference>
<evidence type="ECO:0000256" key="10">
    <source>
        <dbReference type="SAM" id="Phobius"/>
    </source>
</evidence>
<name>A0A835NBN3_9ROSI</name>
<feature type="domain" description="DUF2921" evidence="13">
    <location>
        <begin position="54"/>
        <end position="267"/>
    </location>
</feature>
<feature type="chain" id="PRO_5032941609" description="RING-type E3 ubiquitin transferase" evidence="11">
    <location>
        <begin position="27"/>
        <end position="1064"/>
    </location>
</feature>
<evidence type="ECO:0000313" key="14">
    <source>
        <dbReference type="EMBL" id="KAF9689918.1"/>
    </source>
</evidence>
<comment type="pathway">
    <text evidence="3">Protein modification; protein ubiquitination.</text>
</comment>
<feature type="transmembrane region" description="Helical" evidence="10">
    <location>
        <begin position="737"/>
        <end position="758"/>
    </location>
</feature>
<proteinExistence type="predicted"/>
<reference evidence="14 15" key="1">
    <citation type="submission" date="2020-10" db="EMBL/GenBank/DDBJ databases">
        <title>Plant Genome Project.</title>
        <authorList>
            <person name="Zhang R.-G."/>
        </authorList>
    </citation>
    <scope>NUCLEOTIDE SEQUENCE [LARGE SCALE GENOMIC DNA]</scope>
    <source>
        <strain evidence="14">FAFU-HL-1</strain>
        <tissue evidence="14">Leaf</tissue>
    </source>
</reference>
<evidence type="ECO:0000256" key="9">
    <source>
        <dbReference type="ARBA" id="ARBA00023136"/>
    </source>
</evidence>
<keyword evidence="7" id="KW-0833">Ubl conjugation pathway</keyword>
<evidence type="ECO:0000256" key="6">
    <source>
        <dbReference type="ARBA" id="ARBA00022692"/>
    </source>
</evidence>
<dbReference type="OrthoDB" id="618601at2759"/>
<sequence length="1064" mass="120279">MKNTAYVVALVWSFCWLLLLFDFTNSYTTASAAAFESTISESTMNYNYDRIDEVKKHCAPFLASASDLKPEVDRVYNIIEDLSFVNGDWRQEVGQAPLLPYIDPGIQNSNFSDFKTPLNLASFWIMDVDRSRRLKKSISVNGILVLGTTLDSLGFKPYDGSPHFQIWSGHTQLSISFQGIYTESKKNGGERVMCLLGSTMFPSRESDSSNPWEWTKSNYNQPPLLQDDQILLVLRYPMSFTLTSRVIQGEMKSLNSKSNLKYFDEVSILSQLGKSVKYAFGSERFVSKSCAPYPYNDSFVNGGIDIYKGTGFCEILWTITGEGAAPFTIVPNWRCNGTDAYCSKLGPFVSDKEIKATDGSFKGVKLVMRTIKCEQKAAQGNASSARVAAVFRAIPPLENQNAVAMRSGLSNMTVVAEGIWKSSTGQLCMVGCLGLVDPDGSTCDSRICLYIPLSFSIKQRSIIFGSFSSTTRINDSYFPLSFEKLVYPTELWNYFRNSHPYYSYSKIEQAGVILEKNEPFSFQTVVKKSLLQFPKVEDTETVITGLSLLAEDLTIHSSAFPDPLPRSQPKRPTDFQIEVLSLGPVFGRFWNVSYGDEETLYHNEAQYTEKQLLMNVSAQITLDGEAYSNFSVLFLEGLYDPPVGKMYLVGCRDVRASWNILFESMDLEEGLDCLIEAVVSYPPTKARWLVNPTARISISSQRSEDDPLYFSPVKLQTLPIMYRRQREDILSRSGVEGILRILTLSFAIACISSQLYYIQHGVDSVPFMSLVMLGVQALGYSLPLITGAEALFKRKSSDSYESSSYYLEKDQWLNVIDYVVKLLVLVAFLVTLRLCQKVWKSRIRLLSRSPREPHRVPSEKWVFLTTLTIHVIGYVTVLIIHSVKNSQIPVQMVEYLGSSGHSHKIREWETKLEEYVGLAQDLFLLPQVIGNIIWQIDCKPLRKLYFIGITAVRLLPHFYDYIKSPVRNPYFAEEYEFVNPNMDFYSKFGDIAIPATAIFLAVAVYIQQKWNYEKLSQALTIGERRLLPLASRAYERLPSKSIEAELASGVNGNTKLETEHEDEE</sequence>
<dbReference type="PANTHER" id="PTHR33389:SF4">
    <property type="entry name" value="PII, URIDYLYLTRANSFERASE (DUF2921)"/>
    <property type="match status" value="1"/>
</dbReference>
<dbReference type="AlphaFoldDB" id="A0A835NBN3"/>
<keyword evidence="8 10" id="KW-1133">Transmembrane helix</keyword>
<feature type="transmembrane region" description="Helical" evidence="10">
    <location>
        <begin position="861"/>
        <end position="883"/>
    </location>
</feature>
<dbReference type="InterPro" id="IPR021319">
    <property type="entry name" value="DUF2921"/>
</dbReference>
<evidence type="ECO:0000256" key="7">
    <source>
        <dbReference type="ARBA" id="ARBA00022786"/>
    </source>
</evidence>
<keyword evidence="9 10" id="KW-0472">Membrane</keyword>
<feature type="domain" description="DUF2921" evidence="13">
    <location>
        <begin position="518"/>
        <end position="713"/>
    </location>
</feature>
<evidence type="ECO:0000256" key="3">
    <source>
        <dbReference type="ARBA" id="ARBA00004906"/>
    </source>
</evidence>
<dbReference type="GO" id="GO:0061630">
    <property type="term" value="F:ubiquitin protein ligase activity"/>
    <property type="evidence" value="ECO:0007669"/>
    <property type="project" value="UniProtKB-EC"/>
</dbReference>
<keyword evidence="5" id="KW-0808">Transferase</keyword>
<evidence type="ECO:0000259" key="12">
    <source>
        <dbReference type="Pfam" id="PF11145"/>
    </source>
</evidence>
<dbReference type="EMBL" id="JADGMS010000001">
    <property type="protein sequence ID" value="KAF9689918.1"/>
    <property type="molecule type" value="Genomic_DNA"/>
</dbReference>
<keyword evidence="11" id="KW-0732">Signal</keyword>
<feature type="transmembrane region" description="Helical" evidence="10">
    <location>
        <begin position="770"/>
        <end position="792"/>
    </location>
</feature>
<dbReference type="Pfam" id="PF25333">
    <property type="entry name" value="DUF2921_N"/>
    <property type="match status" value="3"/>
</dbReference>
<protein>
    <recommendedName>
        <fullName evidence="4">RING-type E3 ubiquitin transferase</fullName>
        <ecNumber evidence="4">2.3.2.27</ecNumber>
    </recommendedName>
</protein>
<evidence type="ECO:0000313" key="15">
    <source>
        <dbReference type="Proteomes" id="UP000657918"/>
    </source>
</evidence>
<comment type="subcellular location">
    <subcellularLocation>
        <location evidence="2">Endomembrane system</location>
        <topology evidence="2">Multi-pass membrane protein</topology>
    </subcellularLocation>
</comment>